<dbReference type="PANTHER" id="PTHR48154:SF1">
    <property type="entry name" value="PROTEIN, PUTATIVE-RELATED"/>
    <property type="match status" value="1"/>
</dbReference>
<accession>A0AAE1R4K8</accession>
<evidence type="ECO:0000313" key="4">
    <source>
        <dbReference type="Proteomes" id="UP001291623"/>
    </source>
</evidence>
<feature type="chain" id="PRO_5042003486" description="DUF7745 domain-containing protein" evidence="1">
    <location>
        <begin position="16"/>
        <end position="157"/>
    </location>
</feature>
<keyword evidence="4" id="KW-1185">Reference proteome</keyword>
<organism evidence="3 4">
    <name type="scientific">Anisodus tanguticus</name>
    <dbReference type="NCBI Taxonomy" id="243964"/>
    <lineage>
        <taxon>Eukaryota</taxon>
        <taxon>Viridiplantae</taxon>
        <taxon>Streptophyta</taxon>
        <taxon>Embryophyta</taxon>
        <taxon>Tracheophyta</taxon>
        <taxon>Spermatophyta</taxon>
        <taxon>Magnoliopsida</taxon>
        <taxon>eudicotyledons</taxon>
        <taxon>Gunneridae</taxon>
        <taxon>Pentapetalae</taxon>
        <taxon>asterids</taxon>
        <taxon>lamiids</taxon>
        <taxon>Solanales</taxon>
        <taxon>Solanaceae</taxon>
        <taxon>Solanoideae</taxon>
        <taxon>Hyoscyameae</taxon>
        <taxon>Anisodus</taxon>
    </lineage>
</organism>
<dbReference type="PANTHER" id="PTHR48154">
    <property type="entry name" value="PROTEIN, PUTATIVE-RELATED"/>
    <property type="match status" value="1"/>
</dbReference>
<dbReference type="Pfam" id="PF24924">
    <property type="entry name" value="DUF7745"/>
    <property type="match status" value="1"/>
</dbReference>
<dbReference type="Proteomes" id="UP001291623">
    <property type="component" value="Unassembled WGS sequence"/>
</dbReference>
<evidence type="ECO:0000256" key="1">
    <source>
        <dbReference type="SAM" id="SignalP"/>
    </source>
</evidence>
<name>A0AAE1R4K8_9SOLA</name>
<feature type="domain" description="DUF7745" evidence="2">
    <location>
        <begin position="64"/>
        <end position="126"/>
    </location>
</feature>
<evidence type="ECO:0000313" key="3">
    <source>
        <dbReference type="EMBL" id="KAK4345090.1"/>
    </source>
</evidence>
<evidence type="ECO:0000259" key="2">
    <source>
        <dbReference type="Pfam" id="PF24924"/>
    </source>
</evidence>
<dbReference type="InterPro" id="IPR056647">
    <property type="entry name" value="DUF7745"/>
</dbReference>
<comment type="caution">
    <text evidence="3">The sequence shown here is derived from an EMBL/GenBank/DDBJ whole genome shotgun (WGS) entry which is preliminary data.</text>
</comment>
<dbReference type="EMBL" id="JAVYJV010000019">
    <property type="protein sequence ID" value="KAK4345090.1"/>
    <property type="molecule type" value="Genomic_DNA"/>
</dbReference>
<sequence>MGWSMFLDLIFRVWACLLFSLLQKKNEARDFNSVDSFDWASVGMVNGILSKLKMWWADFDLGSQMEIRRRLGCLVSFFDISPDQHLVKALIRFWDPDRVVFKFRDFEITPTLEEINYFTNLIYQGRGQISPHGQSGKKFLRHLGLKNTKELWCFKNN</sequence>
<proteinExistence type="predicted"/>
<keyword evidence="1" id="KW-0732">Signal</keyword>
<gene>
    <name evidence="3" type="ORF">RND71_035266</name>
</gene>
<protein>
    <recommendedName>
        <fullName evidence="2">DUF7745 domain-containing protein</fullName>
    </recommendedName>
</protein>
<dbReference type="AlphaFoldDB" id="A0AAE1R4K8"/>
<feature type="signal peptide" evidence="1">
    <location>
        <begin position="1"/>
        <end position="15"/>
    </location>
</feature>
<reference evidence="3" key="1">
    <citation type="submission" date="2023-12" db="EMBL/GenBank/DDBJ databases">
        <title>Genome assembly of Anisodus tanguticus.</title>
        <authorList>
            <person name="Wang Y.-J."/>
        </authorList>
    </citation>
    <scope>NUCLEOTIDE SEQUENCE</scope>
    <source>
        <strain evidence="3">KB-2021</strain>
        <tissue evidence="3">Leaf</tissue>
    </source>
</reference>